<organism evidence="2 3">
    <name type="scientific">[Phormidium ambiguum] IAM M-71</name>
    <dbReference type="NCBI Taxonomy" id="454136"/>
    <lineage>
        <taxon>Bacteria</taxon>
        <taxon>Bacillati</taxon>
        <taxon>Cyanobacteriota</taxon>
        <taxon>Cyanophyceae</taxon>
        <taxon>Oscillatoriophycideae</taxon>
        <taxon>Aerosakkonematales</taxon>
        <taxon>Aerosakkonemataceae</taxon>
        <taxon>Floridanema</taxon>
    </lineage>
</organism>
<proteinExistence type="predicted"/>
<evidence type="ECO:0000313" key="2">
    <source>
        <dbReference type="EMBL" id="OKH35692.1"/>
    </source>
</evidence>
<accession>A0A1U7IFA4</accession>
<dbReference type="AlphaFoldDB" id="A0A1U7IFA4"/>
<dbReference type="STRING" id="454136.NIES2119_19540"/>
<evidence type="ECO:0000256" key="1">
    <source>
        <dbReference type="SAM" id="MobiDB-lite"/>
    </source>
</evidence>
<dbReference type="EMBL" id="MRCE01000020">
    <property type="protein sequence ID" value="OKH35692.1"/>
    <property type="molecule type" value="Genomic_DNA"/>
</dbReference>
<name>A0A1U7IFA4_9CYAN</name>
<protein>
    <submittedName>
        <fullName evidence="2">VWA containing CoxE family protein</fullName>
    </submittedName>
</protein>
<dbReference type="PANTHER" id="PTHR39338:SF7">
    <property type="entry name" value="BLL6692 PROTEIN"/>
    <property type="match status" value="1"/>
</dbReference>
<gene>
    <name evidence="2" type="ORF">NIES2119_19540</name>
</gene>
<dbReference type="Proteomes" id="UP000185860">
    <property type="component" value="Unassembled WGS sequence"/>
</dbReference>
<dbReference type="OrthoDB" id="9764216at2"/>
<dbReference type="PANTHER" id="PTHR39338">
    <property type="entry name" value="BLL5662 PROTEIN-RELATED"/>
    <property type="match status" value="1"/>
</dbReference>
<reference evidence="2 3" key="1">
    <citation type="submission" date="2016-11" db="EMBL/GenBank/DDBJ databases">
        <title>Draft Genome Sequences of Nine Cyanobacterial Strains from Diverse Habitats.</title>
        <authorList>
            <person name="Zhu T."/>
            <person name="Hou S."/>
            <person name="Lu X."/>
            <person name="Hess W.R."/>
        </authorList>
    </citation>
    <scope>NUCLEOTIDE SEQUENCE [LARGE SCALE GENOMIC DNA]</scope>
    <source>
        <strain evidence="2 3">IAM M-71</strain>
    </source>
</reference>
<dbReference type="RefSeq" id="WP_073595179.1">
    <property type="nucleotide sequence ID" value="NZ_MRCE01000020.1"/>
</dbReference>
<comment type="caution">
    <text evidence="2">The sequence shown here is derived from an EMBL/GenBank/DDBJ whole genome shotgun (WGS) entry which is preliminary data.</text>
</comment>
<sequence length="362" mass="41139">MSEFNPELIVENAFKYLRKKGFNLGVNEYLAALDAVRGEMGSQNIDELKLVLKLLWCHSPEEQSYFASLWEEIAAIAPPPPSQKSIPPKQNREETPSLPPKPLPELPDDRSPEIPSPPPESSPDLTPLPVKSPYIPVDLQNPPTLQTYSPISRRKMAYTWRYLRRLIPDGPLDVLDVDATVEQSACQGFFLAPVYRRREVNHASLKLFIDRDGSMTPFHRFTRDLVETVEQACYLAQIQIYYFHNVPVVAVYQDAHLTKPVTIEEALASCDRDTSVLIVSDAGAARGYHCMERIRATIQFLVQLKQRTNLICWLNPMPKERWENTSAEAIAYLVSMQQMDKDGFSNAIDIVRGQVLSHPHNE</sequence>
<feature type="region of interest" description="Disordered" evidence="1">
    <location>
        <begin position="79"/>
        <end position="137"/>
    </location>
</feature>
<evidence type="ECO:0000313" key="3">
    <source>
        <dbReference type="Proteomes" id="UP000185860"/>
    </source>
</evidence>